<reference evidence="1" key="2">
    <citation type="submission" date="2015-04" db="EMBL/GenBank/DDBJ databases">
        <title>Carnobacterium maltaromaticum LMA28 plasmids.</title>
        <authorList>
            <person name="Cailliez-Grimal C."/>
            <person name="Iskandar C."/>
        </authorList>
    </citation>
    <scope>NUCLEOTIDE SEQUENCE [LARGE SCALE GENOMIC DNA]</scope>
    <source>
        <strain evidence="1">LMA28</strain>
        <plasmid evidence="1">megaplasmid</plasmid>
    </source>
</reference>
<dbReference type="AlphaFoldDB" id="A0A1Z5AWV4"/>
<geneLocation type="plasmid" evidence="1">
    <name>megaplasmid</name>
</geneLocation>
<reference evidence="1" key="1">
    <citation type="submission" date="2015-04" db="EMBL/GenBank/DDBJ databases">
        <title>Carnobacterium maltaromaticum LMA28 complete chromosome sequence.</title>
        <authorList>
            <person name="Borges F."/>
            <person name="Cailliez-Grimal C."/>
        </authorList>
    </citation>
    <scope>NUCLEOTIDE SEQUENCE [LARGE SCALE GENOMIC DNA]</scope>
    <source>
        <strain evidence="1">LMA28</strain>
        <plasmid evidence="1">megaplasmid</plasmid>
    </source>
</reference>
<dbReference type="EMBL" id="LN846931">
    <property type="protein sequence ID" value="CRI06560.1"/>
    <property type="molecule type" value="Genomic_DNA"/>
</dbReference>
<proteinExistence type="predicted"/>
<evidence type="ECO:0008006" key="2">
    <source>
        <dbReference type="Google" id="ProtNLM"/>
    </source>
</evidence>
<protein>
    <recommendedName>
        <fullName evidence="2">Transposase</fullName>
    </recommendedName>
</protein>
<gene>
    <name evidence="1" type="ORF">BN424_mp0018</name>
</gene>
<organism evidence="1">
    <name type="scientific">Carnobacterium maltaromaticum</name>
    <name type="common">Carnobacterium piscicola</name>
    <dbReference type="NCBI Taxonomy" id="2751"/>
    <lineage>
        <taxon>Bacteria</taxon>
        <taxon>Bacillati</taxon>
        <taxon>Bacillota</taxon>
        <taxon>Bacilli</taxon>
        <taxon>Lactobacillales</taxon>
        <taxon>Carnobacteriaceae</taxon>
        <taxon>Carnobacterium</taxon>
    </lineage>
</organism>
<name>A0A1Z5AWV4_CARML</name>
<accession>A0A1Z5AWV4</accession>
<keyword evidence="1" id="KW-0614">Plasmid</keyword>
<evidence type="ECO:0000313" key="1">
    <source>
        <dbReference type="EMBL" id="CRI06560.1"/>
    </source>
</evidence>
<sequence length="56" mass="6570">MKLKYNGPKVVEGFFMKNVFKGKHFDKVIIIEAVGLYCRFSLSYREVAEILRLMLV</sequence>